<name>A0A0F9JIE6_9ZZZZ</name>
<dbReference type="EMBL" id="LAZR01010006">
    <property type="protein sequence ID" value="KKM69338.1"/>
    <property type="molecule type" value="Genomic_DNA"/>
</dbReference>
<accession>A0A0F9JIE6</accession>
<gene>
    <name evidence="1" type="ORF">LCGC14_1451840</name>
</gene>
<evidence type="ECO:0000313" key="1">
    <source>
        <dbReference type="EMBL" id="KKM69338.1"/>
    </source>
</evidence>
<reference evidence="1" key="1">
    <citation type="journal article" date="2015" name="Nature">
        <title>Complex archaea that bridge the gap between prokaryotes and eukaryotes.</title>
        <authorList>
            <person name="Spang A."/>
            <person name="Saw J.H."/>
            <person name="Jorgensen S.L."/>
            <person name="Zaremba-Niedzwiedzka K."/>
            <person name="Martijn J."/>
            <person name="Lind A.E."/>
            <person name="van Eijk R."/>
            <person name="Schleper C."/>
            <person name="Guy L."/>
            <person name="Ettema T.J."/>
        </authorList>
    </citation>
    <scope>NUCLEOTIDE SEQUENCE</scope>
</reference>
<sequence length="72" mass="8240">MKAKDTVIKLNCGGILSDIEVEYYNRGAEAQAEISFTAGQREVVEWVDDNIWFVAKTEPQSMWQAFKKERGL</sequence>
<comment type="caution">
    <text evidence="1">The sequence shown here is derived from an EMBL/GenBank/DDBJ whole genome shotgun (WGS) entry which is preliminary data.</text>
</comment>
<proteinExistence type="predicted"/>
<protein>
    <submittedName>
        <fullName evidence="1">Uncharacterized protein</fullName>
    </submittedName>
</protein>
<dbReference type="AlphaFoldDB" id="A0A0F9JIE6"/>
<organism evidence="1">
    <name type="scientific">marine sediment metagenome</name>
    <dbReference type="NCBI Taxonomy" id="412755"/>
    <lineage>
        <taxon>unclassified sequences</taxon>
        <taxon>metagenomes</taxon>
        <taxon>ecological metagenomes</taxon>
    </lineage>
</organism>